<dbReference type="Proteomes" id="UP000009231">
    <property type="component" value="Chromosome"/>
</dbReference>
<dbReference type="GeneID" id="10668574"/>
<proteinExistence type="predicted"/>
<dbReference type="Gene3D" id="3.40.630.30">
    <property type="match status" value="1"/>
</dbReference>
<evidence type="ECO:0000313" key="3">
    <source>
        <dbReference type="Proteomes" id="UP000009231"/>
    </source>
</evidence>
<accession>F6D492</accession>
<dbReference type="eggNOG" id="arCOG00826">
    <property type="taxonomic scope" value="Archaea"/>
</dbReference>
<dbReference type="AlphaFoldDB" id="F6D492"/>
<dbReference type="InterPro" id="IPR000182">
    <property type="entry name" value="GNAT_dom"/>
</dbReference>
<dbReference type="InterPro" id="IPR039143">
    <property type="entry name" value="GNPNAT1-like"/>
</dbReference>
<dbReference type="EMBL" id="CP002772">
    <property type="protein sequence ID" value="AEG18091.1"/>
    <property type="molecule type" value="Genomic_DNA"/>
</dbReference>
<dbReference type="OrthoDB" id="43754at2157"/>
<gene>
    <name evidence="2" type="ordered locus">MSWAN_1070</name>
</gene>
<dbReference type="STRING" id="868131.MSWAN_1070"/>
<dbReference type="SUPFAM" id="SSF55729">
    <property type="entry name" value="Acyl-CoA N-acyltransferases (Nat)"/>
    <property type="match status" value="1"/>
</dbReference>
<organism evidence="2 3">
    <name type="scientific">Methanobacterium paludis (strain DSM 25820 / JCM 18151 / SWAN1)</name>
    <dbReference type="NCBI Taxonomy" id="868131"/>
    <lineage>
        <taxon>Archaea</taxon>
        <taxon>Methanobacteriati</taxon>
        <taxon>Methanobacteriota</taxon>
        <taxon>Methanomada group</taxon>
        <taxon>Methanobacteria</taxon>
        <taxon>Methanobacteriales</taxon>
        <taxon>Methanobacteriaceae</taxon>
        <taxon>Methanobacterium</taxon>
    </lineage>
</organism>
<name>F6D492_METPW</name>
<dbReference type="PROSITE" id="PS51186">
    <property type="entry name" value="GNAT"/>
    <property type="match status" value="1"/>
</dbReference>
<keyword evidence="3" id="KW-1185">Reference proteome</keyword>
<dbReference type="CDD" id="cd04301">
    <property type="entry name" value="NAT_SF"/>
    <property type="match status" value="1"/>
</dbReference>
<dbReference type="KEGG" id="mew:MSWAN_1070"/>
<feature type="domain" description="N-acetyltransferase" evidence="1">
    <location>
        <begin position="3"/>
        <end position="148"/>
    </location>
</feature>
<dbReference type="HOGENOM" id="CLU_013985_34_5_2"/>
<evidence type="ECO:0000313" key="2">
    <source>
        <dbReference type="EMBL" id="AEG18091.1"/>
    </source>
</evidence>
<dbReference type="InterPro" id="IPR016181">
    <property type="entry name" value="Acyl_CoA_acyltransferase"/>
</dbReference>
<reference evidence="2 3" key="1">
    <citation type="journal article" date="2014" name="Int. J. Syst. Evol. Microbiol.">
        <title>Methanobacterium paludis sp. nov. and a novel strain of Methanobacterium lacus isolated from northern peatlands.</title>
        <authorList>
            <person name="Cadillo-Quiroz H."/>
            <person name="Brauer S.L."/>
            <person name="Goodson N."/>
            <person name="Yavitt J.B."/>
            <person name="Zinder S.H."/>
        </authorList>
    </citation>
    <scope>NUCLEOTIDE SEQUENCE [LARGE SCALE GENOMIC DNA]</scope>
    <source>
        <strain evidence="3">DSM 25820 / JCM 18151 / SWAN1</strain>
    </source>
</reference>
<dbReference type="Pfam" id="PF00583">
    <property type="entry name" value="Acetyltransf_1"/>
    <property type="match status" value="1"/>
</dbReference>
<dbReference type="PANTHER" id="PTHR13355:SF11">
    <property type="entry name" value="GLUCOSAMINE 6-PHOSPHATE N-ACETYLTRANSFERASE"/>
    <property type="match status" value="1"/>
</dbReference>
<dbReference type="GO" id="GO:0004343">
    <property type="term" value="F:glucosamine 6-phosphate N-acetyltransferase activity"/>
    <property type="evidence" value="ECO:0007669"/>
    <property type="project" value="TreeGrafter"/>
</dbReference>
<sequence length="148" mass="17168">MIEKVRLIKYDELKKLLSLYEYLVPDDPKLKIDKALKGHWDEILSDPNHFYLVIEEDEMLVSSCNLTIIKNLTRSARSYGLIENVVTHPDYRKRGYGTAVLKKAVGIAQKNNCYKVMLMTSQKDESTLRFYEKAGFNMGEKTAFIVRI</sequence>
<protein>
    <submittedName>
        <fullName evidence="2">GCN5-related N-acetyltransferase</fullName>
    </submittedName>
</protein>
<evidence type="ECO:0000259" key="1">
    <source>
        <dbReference type="PROSITE" id="PS51186"/>
    </source>
</evidence>
<dbReference type="RefSeq" id="WP_013825593.1">
    <property type="nucleotide sequence ID" value="NC_015574.1"/>
</dbReference>
<dbReference type="PANTHER" id="PTHR13355">
    <property type="entry name" value="GLUCOSAMINE 6-PHOSPHATE N-ACETYLTRANSFERASE"/>
    <property type="match status" value="1"/>
</dbReference>